<keyword evidence="3" id="KW-1185">Reference proteome</keyword>
<feature type="compositionally biased region" description="Basic and acidic residues" evidence="1">
    <location>
        <begin position="121"/>
        <end position="134"/>
    </location>
</feature>
<feature type="compositionally biased region" description="Basic and acidic residues" evidence="1">
    <location>
        <begin position="146"/>
        <end position="158"/>
    </location>
</feature>
<proteinExistence type="predicted"/>
<evidence type="ECO:0000313" key="2">
    <source>
        <dbReference type="EMBL" id="KAF4618208.1"/>
    </source>
</evidence>
<feature type="compositionally biased region" description="Basic and acidic residues" evidence="1">
    <location>
        <begin position="173"/>
        <end position="190"/>
    </location>
</feature>
<comment type="caution">
    <text evidence="2">The sequence shown here is derived from an EMBL/GenBank/DDBJ whole genome shotgun (WGS) entry which is preliminary data.</text>
</comment>
<reference evidence="2 3" key="1">
    <citation type="submission" date="2019-12" db="EMBL/GenBank/DDBJ databases">
        <authorList>
            <person name="Floudas D."/>
            <person name="Bentzer J."/>
            <person name="Ahren D."/>
            <person name="Johansson T."/>
            <person name="Persson P."/>
            <person name="Tunlid A."/>
        </authorList>
    </citation>
    <scope>NUCLEOTIDE SEQUENCE [LARGE SCALE GENOMIC DNA]</scope>
    <source>
        <strain evidence="2 3">CBS 102.39</strain>
    </source>
</reference>
<name>A0A8H4VQ42_9AGAR</name>
<dbReference type="AlphaFoldDB" id="A0A8H4VQ42"/>
<dbReference type="Proteomes" id="UP000521872">
    <property type="component" value="Unassembled WGS sequence"/>
</dbReference>
<protein>
    <submittedName>
        <fullName evidence="2">Uncharacterized protein</fullName>
    </submittedName>
</protein>
<accession>A0A8H4VQ42</accession>
<feature type="compositionally biased region" description="Basic and acidic residues" evidence="1">
    <location>
        <begin position="205"/>
        <end position="218"/>
    </location>
</feature>
<dbReference type="EMBL" id="JAACJL010000018">
    <property type="protein sequence ID" value="KAF4618208.1"/>
    <property type="molecule type" value="Genomic_DNA"/>
</dbReference>
<feature type="region of interest" description="Disordered" evidence="1">
    <location>
        <begin position="99"/>
        <end position="253"/>
    </location>
</feature>
<evidence type="ECO:0000256" key="1">
    <source>
        <dbReference type="SAM" id="MobiDB-lite"/>
    </source>
</evidence>
<feature type="compositionally biased region" description="Gly residues" evidence="1">
    <location>
        <begin position="193"/>
        <end position="204"/>
    </location>
</feature>
<gene>
    <name evidence="2" type="ORF">D9613_011579</name>
</gene>
<sequence>MSILLLYKRVIFSGCTKTGLPERTCGARRKFDNENGSGYGFYRFRNCLIGQINHPRVVCQALSSTTTSTTSTTSTTATAIILAIAASTTTTTTAIIHRCPVTTSPPSPPSAGHRPPSVSTTEKREVTSKEGDGKQEEEEEGGMRGGHIERRRRCEGPEGGRGAGEEVGEEREVEMQHEGVEVGGDDEHATRQQGGGWQGQGRGLEGGETHAEDGREANTRAGRRATRSGMRKKRQRERGQARGEEKRGEAKTRALQPWFSSSSFSIFSFLFIIIKQGEETSPFFSSI</sequence>
<feature type="compositionally biased region" description="Basic and acidic residues" evidence="1">
    <location>
        <begin position="237"/>
        <end position="252"/>
    </location>
</feature>
<evidence type="ECO:0000313" key="3">
    <source>
        <dbReference type="Proteomes" id="UP000521872"/>
    </source>
</evidence>
<organism evidence="2 3">
    <name type="scientific">Agrocybe pediades</name>
    <dbReference type="NCBI Taxonomy" id="84607"/>
    <lineage>
        <taxon>Eukaryota</taxon>
        <taxon>Fungi</taxon>
        <taxon>Dikarya</taxon>
        <taxon>Basidiomycota</taxon>
        <taxon>Agaricomycotina</taxon>
        <taxon>Agaricomycetes</taxon>
        <taxon>Agaricomycetidae</taxon>
        <taxon>Agaricales</taxon>
        <taxon>Agaricineae</taxon>
        <taxon>Strophariaceae</taxon>
        <taxon>Agrocybe</taxon>
    </lineage>
</organism>
<feature type="compositionally biased region" description="Basic residues" evidence="1">
    <location>
        <begin position="221"/>
        <end position="236"/>
    </location>
</feature>